<dbReference type="STRING" id="658172.CKC_03455"/>
<dbReference type="eggNOG" id="ENOG503446Z">
    <property type="taxonomic scope" value="Bacteria"/>
</dbReference>
<dbReference type="EMBL" id="CP002371">
    <property type="protein sequence ID" value="ADR52440.1"/>
    <property type="molecule type" value="Genomic_DNA"/>
</dbReference>
<proteinExistence type="predicted"/>
<sequence length="549" mass="63584">MSENETIKKTVRTDNSKGIVHAFRGSAKYRRHPKFPIRGAFSPFQLQPVCLAPVFGGETVEKVSVNLKLVSTRLKNSLSGFWHEFYVFYVPLISFDDMYLDLAKFSSDSVINNVDTYSESVSSGSKLNYYHRSGINYIKRCLKSVTETYFRPRENNVAVSWDKYTYRGLPICHVQSKGYIQDFLPDEEIEQSVEETAESEQYKTWEKLYAEGSTSFSFSDYMRYFGFDIERIKEEKIKLREPYPPELLGFHRSYQMPRDHYDISTGKYVSNLKFDYNHMLCYRRKRKYLNHPGFVLSLMVLRPKVYAKDQLGTLTSYMSDLNLFQPDVLRSDYHHSVKVFEKNKGVYSGRDSEYMIDFADLYRNGEQFVSVSDEKDPYNFVGNAVNFGKSAYASSEDIASLFMDDGHSFHYDGLADIQFKSRVVSSDEQKRLSFDYKYHSLDPTTGEVKLKDATSSVNSSVAKPLVIKPFVAKPDEPKSAVATMLEEHEKRVYEERVRGLESEYNPIHYKPTIGCLWSFPEKGTTIIPKGVKRKDVPGYIEKPIFRYGE</sequence>
<reference key="2">
    <citation type="submission" date="2010-11" db="EMBL/GenBank/DDBJ databases">
        <authorList>
            <person name="Lin H."/>
            <person name="Doddapaneni H.V."/>
            <person name="Lou B."/>
            <person name="Civerolo E.L."/>
            <person name="Chen C."/>
            <person name="Duan Y."/>
            <person name="Zhou L."/>
            <person name="Glynn J."/>
        </authorList>
    </citation>
    <scope>NUCLEOTIDE SEQUENCE</scope>
    <source>
        <strain>CLso-ZC1</strain>
    </source>
</reference>
<dbReference type="HOGENOM" id="CLU_507879_0_0_5"/>
<dbReference type="Proteomes" id="UP000007038">
    <property type="component" value="Chromosome"/>
</dbReference>
<accession>E4UBD5</accession>
<protein>
    <submittedName>
        <fullName evidence="1">Uncharacterized protein</fullName>
    </submittedName>
</protein>
<organism evidence="1 2">
    <name type="scientific">Liberibacter solanacearum (strain CLso-ZC1)</name>
    <dbReference type="NCBI Taxonomy" id="658172"/>
    <lineage>
        <taxon>Bacteria</taxon>
        <taxon>Pseudomonadati</taxon>
        <taxon>Pseudomonadota</taxon>
        <taxon>Alphaproteobacteria</taxon>
        <taxon>Hyphomicrobiales</taxon>
        <taxon>Rhizobiaceae</taxon>
        <taxon>Liberibacter</taxon>
    </lineage>
</organism>
<gene>
    <name evidence="1" type="ordered locus">CKC_03455</name>
</gene>
<dbReference type="GeneID" id="96886172"/>
<dbReference type="AlphaFoldDB" id="E4UBD5"/>
<evidence type="ECO:0000313" key="2">
    <source>
        <dbReference type="Proteomes" id="UP000007038"/>
    </source>
</evidence>
<dbReference type="RefSeq" id="WP_013462096.1">
    <property type="nucleotide sequence ID" value="NC_014774.1"/>
</dbReference>
<reference evidence="1 2" key="3">
    <citation type="journal article" date="2011" name="PLoS ONE">
        <title>The Complete Genome Sequence of 'Candidatus Liberibacter solanacearum', the Bacterium Associated with Potato Zebra Chip Disease.</title>
        <authorList>
            <person name="Lin H."/>
            <person name="Lou B."/>
            <person name="Glynn J.M."/>
            <person name="Doddapaneni H."/>
            <person name="Civerolo E.L."/>
            <person name="Chen C."/>
            <person name="Duan Y."/>
            <person name="Zhou L."/>
            <person name="Vahling C.M."/>
        </authorList>
    </citation>
    <scope>NUCLEOTIDE SEQUENCE [LARGE SCALE GENOMIC DNA]</scope>
    <source>
        <strain evidence="1 2">CLso-ZC1</strain>
    </source>
</reference>
<name>E4UBD5_LIBSC</name>
<evidence type="ECO:0000313" key="1">
    <source>
        <dbReference type="EMBL" id="ADR52440.1"/>
    </source>
</evidence>
<dbReference type="KEGG" id="lso:CKC_03455"/>
<reference evidence="2" key="1">
    <citation type="submission" date="2010-11" db="EMBL/GenBank/DDBJ databases">
        <title>Complete genome sequence of Candidatus Liberibacter solanacearum CLso-ZC1.</title>
        <authorList>
            <person name="Lin H."/>
            <person name="Doddapaneni H.V."/>
            <person name="Lou B."/>
            <person name="Civerolo E.L."/>
            <person name="Chen C."/>
            <person name="Duan Y."/>
            <person name="Zhou L."/>
            <person name="Glynn J."/>
        </authorList>
    </citation>
    <scope>NUCLEOTIDE SEQUENCE [LARGE SCALE GENOMIC DNA]</scope>
    <source>
        <strain evidence="2">CLso-ZC1</strain>
    </source>
</reference>